<reference evidence="1" key="1">
    <citation type="journal article" date="2015" name="Nature">
        <title>Complex archaea that bridge the gap between prokaryotes and eukaryotes.</title>
        <authorList>
            <person name="Spang A."/>
            <person name="Saw J.H."/>
            <person name="Jorgensen S.L."/>
            <person name="Zaremba-Niedzwiedzka K."/>
            <person name="Martijn J."/>
            <person name="Lind A.E."/>
            <person name="van Eijk R."/>
            <person name="Schleper C."/>
            <person name="Guy L."/>
            <person name="Ettema T.J."/>
        </authorList>
    </citation>
    <scope>NUCLEOTIDE SEQUENCE</scope>
</reference>
<proteinExistence type="predicted"/>
<comment type="caution">
    <text evidence="1">The sequence shown here is derived from an EMBL/GenBank/DDBJ whole genome shotgun (WGS) entry which is preliminary data.</text>
</comment>
<feature type="non-terminal residue" evidence="1">
    <location>
        <position position="1"/>
    </location>
</feature>
<sequence>GCDIVTEMHENGELQKIISAAVSSNDT</sequence>
<organism evidence="1">
    <name type="scientific">marine sediment metagenome</name>
    <dbReference type="NCBI Taxonomy" id="412755"/>
    <lineage>
        <taxon>unclassified sequences</taxon>
        <taxon>metagenomes</taxon>
        <taxon>ecological metagenomes</taxon>
    </lineage>
</organism>
<dbReference type="AlphaFoldDB" id="A0A0F8VRP6"/>
<dbReference type="EMBL" id="LAZR01069789">
    <property type="protein sequence ID" value="KKK47023.1"/>
    <property type="molecule type" value="Genomic_DNA"/>
</dbReference>
<protein>
    <submittedName>
        <fullName evidence="1">Uncharacterized protein</fullName>
    </submittedName>
</protein>
<accession>A0A0F8VRP6</accession>
<gene>
    <name evidence="1" type="ORF">LCGC14_3159390</name>
</gene>
<evidence type="ECO:0000313" key="1">
    <source>
        <dbReference type="EMBL" id="KKK47023.1"/>
    </source>
</evidence>
<name>A0A0F8VRP6_9ZZZZ</name>